<evidence type="ECO:0000313" key="3">
    <source>
        <dbReference type="Proteomes" id="UP000265566"/>
    </source>
</evidence>
<evidence type="ECO:0000313" key="2">
    <source>
        <dbReference type="EMBL" id="RHN52716.1"/>
    </source>
</evidence>
<keyword evidence="1" id="KW-1133">Transmembrane helix</keyword>
<dbReference type="Gramene" id="rna37415">
    <property type="protein sequence ID" value="RHN52716.1"/>
    <property type="gene ID" value="gene37415"/>
</dbReference>
<dbReference type="AlphaFoldDB" id="A0A396HHI1"/>
<dbReference type="Proteomes" id="UP000265566">
    <property type="component" value="Chromosome 6"/>
</dbReference>
<keyword evidence="1" id="KW-0472">Membrane</keyword>
<protein>
    <recommendedName>
        <fullName evidence="4">Transmembrane protein</fullName>
    </recommendedName>
</protein>
<evidence type="ECO:0000256" key="1">
    <source>
        <dbReference type="SAM" id="Phobius"/>
    </source>
</evidence>
<evidence type="ECO:0008006" key="4">
    <source>
        <dbReference type="Google" id="ProtNLM"/>
    </source>
</evidence>
<proteinExistence type="predicted"/>
<organism evidence="2 3">
    <name type="scientific">Medicago truncatula</name>
    <name type="common">Barrel medic</name>
    <name type="synonym">Medicago tribuloides</name>
    <dbReference type="NCBI Taxonomy" id="3880"/>
    <lineage>
        <taxon>Eukaryota</taxon>
        <taxon>Viridiplantae</taxon>
        <taxon>Streptophyta</taxon>
        <taxon>Embryophyta</taxon>
        <taxon>Tracheophyta</taxon>
        <taxon>Spermatophyta</taxon>
        <taxon>Magnoliopsida</taxon>
        <taxon>eudicotyledons</taxon>
        <taxon>Gunneridae</taxon>
        <taxon>Pentapetalae</taxon>
        <taxon>rosids</taxon>
        <taxon>fabids</taxon>
        <taxon>Fabales</taxon>
        <taxon>Fabaceae</taxon>
        <taxon>Papilionoideae</taxon>
        <taxon>50 kb inversion clade</taxon>
        <taxon>NPAAA clade</taxon>
        <taxon>Hologalegina</taxon>
        <taxon>IRL clade</taxon>
        <taxon>Trifolieae</taxon>
        <taxon>Medicago</taxon>
    </lineage>
</organism>
<keyword evidence="1" id="KW-0812">Transmembrane</keyword>
<sequence length="68" mass="7668">MLIQYFGMAYIFNLSSISLNFLILLIISFTLFVQLAPVISADMKMRKLGHLLSSPPSPKLNPSDHVHH</sequence>
<feature type="transmembrane region" description="Helical" evidence="1">
    <location>
        <begin position="17"/>
        <end position="39"/>
    </location>
</feature>
<dbReference type="EMBL" id="PSQE01000006">
    <property type="protein sequence ID" value="RHN52716.1"/>
    <property type="molecule type" value="Genomic_DNA"/>
</dbReference>
<gene>
    <name evidence="2" type="ORF">MtrunA17_Chr6g0483501</name>
</gene>
<comment type="caution">
    <text evidence="2">The sequence shown here is derived from an EMBL/GenBank/DDBJ whole genome shotgun (WGS) entry which is preliminary data.</text>
</comment>
<reference evidence="3" key="1">
    <citation type="journal article" date="2018" name="Nat. Plants">
        <title>Whole-genome landscape of Medicago truncatula symbiotic genes.</title>
        <authorList>
            <person name="Pecrix Y."/>
            <person name="Staton S.E."/>
            <person name="Sallet E."/>
            <person name="Lelandais-Briere C."/>
            <person name="Moreau S."/>
            <person name="Carrere S."/>
            <person name="Blein T."/>
            <person name="Jardinaud M.F."/>
            <person name="Latrasse D."/>
            <person name="Zouine M."/>
            <person name="Zahm M."/>
            <person name="Kreplak J."/>
            <person name="Mayjonade B."/>
            <person name="Satge C."/>
            <person name="Perez M."/>
            <person name="Cauet S."/>
            <person name="Marande W."/>
            <person name="Chantry-Darmon C."/>
            <person name="Lopez-Roques C."/>
            <person name="Bouchez O."/>
            <person name="Berard A."/>
            <person name="Debelle F."/>
            <person name="Munos S."/>
            <person name="Bendahmane A."/>
            <person name="Berges H."/>
            <person name="Niebel A."/>
            <person name="Buitink J."/>
            <person name="Frugier F."/>
            <person name="Benhamed M."/>
            <person name="Crespi M."/>
            <person name="Gouzy J."/>
            <person name="Gamas P."/>
        </authorList>
    </citation>
    <scope>NUCLEOTIDE SEQUENCE [LARGE SCALE GENOMIC DNA]</scope>
    <source>
        <strain evidence="3">cv. Jemalong A17</strain>
    </source>
</reference>
<accession>A0A396HHI1</accession>
<name>A0A396HHI1_MEDTR</name>